<evidence type="ECO:0000313" key="2">
    <source>
        <dbReference type="EMBL" id="QEW27853.1"/>
    </source>
</evidence>
<dbReference type="Proteomes" id="UP000051401">
    <property type="component" value="Unassembled WGS sequence"/>
</dbReference>
<dbReference type="RefSeq" id="WP_057819857.1">
    <property type="nucleotide sequence ID" value="NZ_CP031598.1"/>
</dbReference>
<organism evidence="1 3">
    <name type="scientific">Roseovarius indicus</name>
    <dbReference type="NCBI Taxonomy" id="540747"/>
    <lineage>
        <taxon>Bacteria</taxon>
        <taxon>Pseudomonadati</taxon>
        <taxon>Pseudomonadota</taxon>
        <taxon>Alphaproteobacteria</taxon>
        <taxon>Rhodobacterales</taxon>
        <taxon>Roseobacteraceae</taxon>
        <taxon>Roseovarius</taxon>
    </lineage>
</organism>
<evidence type="ECO:0000313" key="1">
    <source>
        <dbReference type="EMBL" id="KRS15639.1"/>
    </source>
</evidence>
<dbReference type="EMBL" id="CP031598">
    <property type="protein sequence ID" value="QEW27853.1"/>
    <property type="molecule type" value="Genomic_DNA"/>
</dbReference>
<dbReference type="Proteomes" id="UP000325785">
    <property type="component" value="Chromosome"/>
</dbReference>
<dbReference type="PATRIC" id="fig|540747.5.peg.2880"/>
<name>A0A0T5P3B5_9RHOB</name>
<dbReference type="STRING" id="540747.SAMN04488031_12213"/>
<evidence type="ECO:0000313" key="3">
    <source>
        <dbReference type="Proteomes" id="UP000051401"/>
    </source>
</evidence>
<reference evidence="1 3" key="1">
    <citation type="submission" date="2015-04" db="EMBL/GenBank/DDBJ databases">
        <title>The draft genome sequence of Roseovarius indicus B108T.</title>
        <authorList>
            <person name="Li G."/>
            <person name="Lai Q."/>
            <person name="Shao Z."/>
            <person name="Yan P."/>
        </authorList>
    </citation>
    <scope>NUCLEOTIDE SEQUENCE [LARGE SCALE GENOMIC DNA]</scope>
    <source>
        <strain evidence="1 3">B108</strain>
    </source>
</reference>
<dbReference type="AlphaFoldDB" id="A0A0T5P3B5"/>
<dbReference type="KEGG" id="rid:RIdsm_03674"/>
<proteinExistence type="predicted"/>
<protein>
    <submittedName>
        <fullName evidence="1">Uncharacterized protein</fullName>
    </submittedName>
</protein>
<sequence>MTQARNQSPFSIPHTRAGKITDETLDQITAIAEKAQKGIELSHTEACLMLLTAPQVCFELRQRRAAMDLISDCTDLDNVSFIHCDRAPA</sequence>
<gene>
    <name evidence="2" type="ORF">RIdsm_03674</name>
    <name evidence="1" type="ORF">XM52_22625</name>
</gene>
<evidence type="ECO:0000313" key="4">
    <source>
        <dbReference type="Proteomes" id="UP000325785"/>
    </source>
</evidence>
<keyword evidence="3" id="KW-1185">Reference proteome</keyword>
<dbReference type="EMBL" id="LAXI01000020">
    <property type="protein sequence ID" value="KRS15639.1"/>
    <property type="molecule type" value="Genomic_DNA"/>
</dbReference>
<reference evidence="2 4" key="2">
    <citation type="submission" date="2018-08" db="EMBL/GenBank/DDBJ databases">
        <title>Genetic Globetrotter - A new plasmid hitch-hiking vast phylogenetic and geographic distances.</title>
        <authorList>
            <person name="Vollmers J."/>
            <person name="Petersen J."/>
        </authorList>
    </citation>
    <scope>NUCLEOTIDE SEQUENCE [LARGE SCALE GENOMIC DNA]</scope>
    <source>
        <strain evidence="2 4">DSM 26383</strain>
    </source>
</reference>
<accession>A0A0T5P3B5</accession>